<dbReference type="AlphaFoldDB" id="A0A6L6IX84"/>
<name>A0A6L6IX84_9RHOB</name>
<comment type="caution">
    <text evidence="1">The sequence shown here is derived from an EMBL/GenBank/DDBJ whole genome shotgun (WGS) entry which is preliminary data.</text>
</comment>
<evidence type="ECO:0000313" key="2">
    <source>
        <dbReference type="Proteomes" id="UP000478740"/>
    </source>
</evidence>
<sequence>MPNKATVRGVLMDATLAPISAGKIVATLNGSDIFDGGIRIVTQKVEATTDAQGQWSMPLIVNAEGDNAATNWSIEGFNQYVTKVFEAKGLFIATSLAIALGDLEKTSAQNLKAAKDAGVTRLIVASSYAEYEQLPLSQRRDTDIVLVRGEA</sequence>
<gene>
    <name evidence="1" type="ORF">GL284_05140</name>
</gene>
<reference evidence="1 2" key="1">
    <citation type="submission" date="2019-11" db="EMBL/GenBank/DDBJ databases">
        <authorList>
            <person name="Dong K."/>
        </authorList>
    </citation>
    <scope>NUCLEOTIDE SEQUENCE [LARGE SCALE GENOMIC DNA]</scope>
    <source>
        <strain evidence="1 2">DK608</strain>
    </source>
</reference>
<evidence type="ECO:0000313" key="1">
    <source>
        <dbReference type="EMBL" id="MTH63650.1"/>
    </source>
</evidence>
<keyword evidence="2" id="KW-1185">Reference proteome</keyword>
<dbReference type="EMBL" id="WMII01000004">
    <property type="protein sequence ID" value="MTH63650.1"/>
    <property type="molecule type" value="Genomic_DNA"/>
</dbReference>
<dbReference type="Proteomes" id="UP000478740">
    <property type="component" value="Unassembled WGS sequence"/>
</dbReference>
<proteinExistence type="predicted"/>
<organism evidence="1 2">
    <name type="scientific">Paracoccus shanxieyensis</name>
    <dbReference type="NCBI Taxonomy" id="2675752"/>
    <lineage>
        <taxon>Bacteria</taxon>
        <taxon>Pseudomonadati</taxon>
        <taxon>Pseudomonadota</taxon>
        <taxon>Alphaproteobacteria</taxon>
        <taxon>Rhodobacterales</taxon>
        <taxon>Paracoccaceae</taxon>
        <taxon>Paracoccus</taxon>
    </lineage>
</organism>
<accession>A0A6L6IX84</accession>
<protein>
    <submittedName>
        <fullName evidence="1">Uncharacterized protein</fullName>
    </submittedName>
</protein>
<dbReference type="RefSeq" id="WP_155043590.1">
    <property type="nucleotide sequence ID" value="NZ_WMIH01000003.1"/>
</dbReference>